<keyword evidence="1" id="KW-1133">Transmembrane helix</keyword>
<protein>
    <submittedName>
        <fullName evidence="2">Uncharacterized protein</fullName>
    </submittedName>
</protein>
<gene>
    <name evidence="2" type="ORF">MNBD_BACTEROID02-1114</name>
</gene>
<feature type="transmembrane region" description="Helical" evidence="1">
    <location>
        <begin position="36"/>
        <end position="60"/>
    </location>
</feature>
<dbReference type="AlphaFoldDB" id="A0A3B0RD45"/>
<evidence type="ECO:0000256" key="1">
    <source>
        <dbReference type="SAM" id="Phobius"/>
    </source>
</evidence>
<feature type="transmembrane region" description="Helical" evidence="1">
    <location>
        <begin position="7"/>
        <end position="24"/>
    </location>
</feature>
<keyword evidence="1" id="KW-0812">Transmembrane</keyword>
<evidence type="ECO:0000313" key="2">
    <source>
        <dbReference type="EMBL" id="VAV85958.1"/>
    </source>
</evidence>
<name>A0A3B0RD45_9ZZZZ</name>
<reference evidence="2" key="1">
    <citation type="submission" date="2018-06" db="EMBL/GenBank/DDBJ databases">
        <authorList>
            <person name="Zhirakovskaya E."/>
        </authorList>
    </citation>
    <scope>NUCLEOTIDE SEQUENCE</scope>
</reference>
<organism evidence="2">
    <name type="scientific">hydrothermal vent metagenome</name>
    <dbReference type="NCBI Taxonomy" id="652676"/>
    <lineage>
        <taxon>unclassified sequences</taxon>
        <taxon>metagenomes</taxon>
        <taxon>ecological metagenomes</taxon>
    </lineage>
</organism>
<keyword evidence="1" id="KW-0472">Membrane</keyword>
<proteinExistence type="predicted"/>
<sequence length="64" mass="7485">MILKNRPNQFFVFILILVVLFWMMPSNKIETIGDFFYKIIAPLSLPLSILLIRQMGIGIFGRKK</sequence>
<accession>A0A3B0RD45</accession>
<dbReference type="EMBL" id="UOEB01000268">
    <property type="protein sequence ID" value="VAV85958.1"/>
    <property type="molecule type" value="Genomic_DNA"/>
</dbReference>